<evidence type="ECO:0000313" key="3">
    <source>
        <dbReference type="EMBL" id="MBT0676163.1"/>
    </source>
</evidence>
<organism evidence="3 4">
    <name type="scientific">Komagataeibacter oboediens</name>
    <dbReference type="NCBI Taxonomy" id="65958"/>
    <lineage>
        <taxon>Bacteria</taxon>
        <taxon>Pseudomonadati</taxon>
        <taxon>Pseudomonadota</taxon>
        <taxon>Alphaproteobacteria</taxon>
        <taxon>Acetobacterales</taxon>
        <taxon>Acetobacteraceae</taxon>
        <taxon>Komagataeibacter</taxon>
    </lineage>
</organism>
<proteinExistence type="predicted"/>
<dbReference type="GO" id="GO:0004519">
    <property type="term" value="F:endonuclease activity"/>
    <property type="evidence" value="ECO:0007669"/>
    <property type="project" value="UniProtKB-KW"/>
</dbReference>
<evidence type="ECO:0000256" key="1">
    <source>
        <dbReference type="SAM" id="MobiDB-lite"/>
    </source>
</evidence>
<keyword evidence="3" id="KW-0540">Nuclease</keyword>
<accession>A0ABS5SPK9</accession>
<dbReference type="Proteomes" id="UP001519538">
    <property type="component" value="Unassembled WGS sequence"/>
</dbReference>
<keyword evidence="3" id="KW-0378">Hydrolase</keyword>
<keyword evidence="3" id="KW-0255">Endonuclease</keyword>
<dbReference type="Pfam" id="PF13392">
    <property type="entry name" value="HNH_3"/>
    <property type="match status" value="1"/>
</dbReference>
<feature type="region of interest" description="Disordered" evidence="1">
    <location>
        <begin position="1"/>
        <end position="37"/>
    </location>
</feature>
<sequence>MTRNSFTAYPADKNSHDKTSKPSETKQKRKQRPRGLGLAEAITYHTDPDTGLWRGPCDSDGYPQIRHQGKMILVHRAQAELAGWSIEGKVVMHRDDNPLNVRLSNLRVGTQAENMADMAAKGRSRAGKAMPRITHAEACDILRRHGEGVPIRQIAKDKGRSRSGIRKFLQRRQTTTAAQDTAQAAFVFPESLTPA</sequence>
<evidence type="ECO:0000313" key="4">
    <source>
        <dbReference type="Proteomes" id="UP001519538"/>
    </source>
</evidence>
<evidence type="ECO:0000259" key="2">
    <source>
        <dbReference type="Pfam" id="PF13392"/>
    </source>
</evidence>
<dbReference type="Gene3D" id="3.90.75.20">
    <property type="match status" value="1"/>
</dbReference>
<name>A0ABS5SPK9_9PROT</name>
<protein>
    <submittedName>
        <fullName evidence="3">HNH endonuclease</fullName>
    </submittedName>
</protein>
<dbReference type="SUPFAM" id="SSF54060">
    <property type="entry name" value="His-Me finger endonucleases"/>
    <property type="match status" value="1"/>
</dbReference>
<feature type="compositionally biased region" description="Basic and acidic residues" evidence="1">
    <location>
        <begin position="13"/>
        <end position="26"/>
    </location>
</feature>
<dbReference type="EMBL" id="JABLUU010000015">
    <property type="protein sequence ID" value="MBT0676163.1"/>
    <property type="molecule type" value="Genomic_DNA"/>
</dbReference>
<keyword evidence="4" id="KW-1185">Reference proteome</keyword>
<dbReference type="InterPro" id="IPR044925">
    <property type="entry name" value="His-Me_finger_sf"/>
</dbReference>
<comment type="caution">
    <text evidence="3">The sequence shown here is derived from an EMBL/GenBank/DDBJ whole genome shotgun (WGS) entry which is preliminary data.</text>
</comment>
<gene>
    <name evidence="3" type="ORF">HNO79_12320</name>
</gene>
<reference evidence="3 4" key="1">
    <citation type="journal article" date="2021" name="Astrobiology">
        <title>Bacterial Cellulose Retains Robustness but Its Synthesis Declines After Exposure to a Mars-Like Environment Simulated Outside the International Space Station.</title>
        <authorList>
            <person name="Orlovska I."/>
            <person name="Podolich O."/>
            <person name="Kukharenko O."/>
            <person name="Zaets I."/>
            <person name="Reva O."/>
            <person name="Khirunenko L."/>
            <person name="Zmejkoski D."/>
            <person name="Rogalsky S."/>
            <person name="Barh D."/>
            <person name="Tiwari S."/>
            <person name="Kumavath R."/>
            <person name="Goes-Neto A."/>
            <person name="Azevedo V."/>
            <person name="Brenig B."/>
            <person name="Ghosh P."/>
            <person name="de Vera J.P."/>
            <person name="Kozyrovska N."/>
        </authorList>
    </citation>
    <scope>NUCLEOTIDE SEQUENCE [LARGE SCALE GENOMIC DNA]</scope>
    <source>
        <strain evidence="3 4">IMBG 311</strain>
    </source>
</reference>
<feature type="domain" description="HNH nuclease" evidence="2">
    <location>
        <begin position="75"/>
        <end position="115"/>
    </location>
</feature>
<dbReference type="InterPro" id="IPR003615">
    <property type="entry name" value="HNH_nuc"/>
</dbReference>